<protein>
    <recommendedName>
        <fullName evidence="4">Porin</fullName>
    </recommendedName>
</protein>
<dbReference type="Proteomes" id="UP000279962">
    <property type="component" value="Chromosome"/>
</dbReference>
<dbReference type="Gene3D" id="2.40.160.10">
    <property type="entry name" value="Porin"/>
    <property type="match status" value="1"/>
</dbReference>
<evidence type="ECO:0000313" key="3">
    <source>
        <dbReference type="Proteomes" id="UP000279962"/>
    </source>
</evidence>
<dbReference type="EMBL" id="CP033133">
    <property type="protein sequence ID" value="AYO53080.1"/>
    <property type="molecule type" value="Genomic_DNA"/>
</dbReference>
<feature type="chain" id="PRO_5018084444" description="Porin" evidence="1">
    <location>
        <begin position="22"/>
        <end position="394"/>
    </location>
</feature>
<organism evidence="2 3">
    <name type="scientific">Acinetobacter wuhouensis</name>
    <dbReference type="NCBI Taxonomy" id="1879050"/>
    <lineage>
        <taxon>Bacteria</taxon>
        <taxon>Pseudomonadati</taxon>
        <taxon>Pseudomonadota</taxon>
        <taxon>Gammaproteobacteria</taxon>
        <taxon>Moraxellales</taxon>
        <taxon>Moraxellaceae</taxon>
        <taxon>Acinetobacter</taxon>
    </lineage>
</organism>
<reference evidence="2 3" key="1">
    <citation type="submission" date="2018-10" db="EMBL/GenBank/DDBJ databases">
        <title>The complete genome of Acinetobacter wuhouensis strain WCHAW010062.</title>
        <authorList>
            <person name="Hu Y."/>
            <person name="Long H."/>
            <person name="Feng Y."/>
            <person name="Zong Z."/>
        </authorList>
    </citation>
    <scope>NUCLEOTIDE SEQUENCE [LARGE SCALE GENOMIC DNA]</scope>
    <source>
        <strain evidence="2 3">WCHAW010062</strain>
    </source>
</reference>
<dbReference type="SUPFAM" id="SSF56935">
    <property type="entry name" value="Porins"/>
    <property type="match status" value="1"/>
</dbReference>
<evidence type="ECO:0000313" key="2">
    <source>
        <dbReference type="EMBL" id="AYO53080.1"/>
    </source>
</evidence>
<dbReference type="AlphaFoldDB" id="A0A3G2SYV9"/>
<dbReference type="InterPro" id="IPR023614">
    <property type="entry name" value="Porin_dom_sf"/>
</dbReference>
<proteinExistence type="predicted"/>
<name>A0A3G2SYV9_9GAMM</name>
<keyword evidence="1" id="KW-0732">Signal</keyword>
<sequence length="394" mass="44369">MNKIFTLLALSTLIATSSVYAGTINIGDSKTDLGGLNIGGAVRGAYVYKDFADDVSEGSTNGQFKFLDIKLMLNYENPNWLASFEARCYQYDRLCDAIFVRDAWLGYKLNEHSRISAGQQDVEFGFGRYWGNTNYGSLFSSMGFEGVENVGVKYKLNQNDYAFTLGFYPKDGGNFKGVSKDSSRYGVSYVEADDIENGTHIEEENIWATRFAKTFNIDSEKNFKTEVGASYLHSDLDNRISGETGKRDSWNAFATTDYQNWQWLIIAGQQKVDNADALRPHDSTLGARDYSYQVANDGKFMLNEINYSVKQPFENVPEIKPYLSYGKYYKDQQGYLDSERINAGVYFFYKDIGVQAEYIISKNDPAVGGSSTSLAQGDNQDTNKMFAFSIGYFF</sequence>
<accession>A0A3G2SYV9</accession>
<evidence type="ECO:0008006" key="4">
    <source>
        <dbReference type="Google" id="ProtNLM"/>
    </source>
</evidence>
<feature type="signal peptide" evidence="1">
    <location>
        <begin position="1"/>
        <end position="21"/>
    </location>
</feature>
<gene>
    <name evidence="2" type="ORF">CDG68_05105</name>
</gene>
<dbReference type="RefSeq" id="WP_087552214.1">
    <property type="nucleotide sequence ID" value="NZ_CP033133.1"/>
</dbReference>
<evidence type="ECO:0000256" key="1">
    <source>
        <dbReference type="SAM" id="SignalP"/>
    </source>
</evidence>